<reference evidence="7 8" key="1">
    <citation type="submission" date="2020-07" db="EMBL/GenBank/DDBJ databases">
        <title>Sequencing the genomes of 1000 actinobacteria strains.</title>
        <authorList>
            <person name="Klenk H.-P."/>
        </authorList>
    </citation>
    <scope>NUCLEOTIDE SEQUENCE [LARGE SCALE GENOMIC DNA]</scope>
    <source>
        <strain evidence="7 8">DSM 22083</strain>
    </source>
</reference>
<feature type="region of interest" description="Disordered" evidence="5">
    <location>
        <begin position="1"/>
        <end position="26"/>
    </location>
</feature>
<feature type="DNA-binding region" description="H-T-H motif" evidence="4">
    <location>
        <begin position="47"/>
        <end position="66"/>
    </location>
</feature>
<dbReference type="InterPro" id="IPR036271">
    <property type="entry name" value="Tet_transcr_reg_TetR-rel_C_sf"/>
</dbReference>
<proteinExistence type="predicted"/>
<evidence type="ECO:0000313" key="8">
    <source>
        <dbReference type="Proteomes" id="UP000569914"/>
    </source>
</evidence>
<keyword evidence="3" id="KW-0804">Transcription</keyword>
<evidence type="ECO:0000313" key="7">
    <source>
        <dbReference type="EMBL" id="NYE72970.1"/>
    </source>
</evidence>
<dbReference type="InterPro" id="IPR009057">
    <property type="entry name" value="Homeodomain-like_sf"/>
</dbReference>
<dbReference type="PANTHER" id="PTHR30055:SF234">
    <property type="entry name" value="HTH-TYPE TRANSCRIPTIONAL REGULATOR BETI"/>
    <property type="match status" value="1"/>
</dbReference>
<dbReference type="Gene3D" id="1.10.357.10">
    <property type="entry name" value="Tetracycline Repressor, domain 2"/>
    <property type="match status" value="1"/>
</dbReference>
<dbReference type="PROSITE" id="PS50977">
    <property type="entry name" value="HTH_TETR_2"/>
    <property type="match status" value="1"/>
</dbReference>
<dbReference type="RefSeq" id="WP_179754133.1">
    <property type="nucleotide sequence ID" value="NZ_JACCBU010000001.1"/>
</dbReference>
<comment type="caution">
    <text evidence="7">The sequence shown here is derived from an EMBL/GenBank/DDBJ whole genome shotgun (WGS) entry which is preliminary data.</text>
</comment>
<dbReference type="InterPro" id="IPR001647">
    <property type="entry name" value="HTH_TetR"/>
</dbReference>
<feature type="domain" description="HTH tetR-type" evidence="6">
    <location>
        <begin position="26"/>
        <end position="84"/>
    </location>
</feature>
<evidence type="ECO:0000259" key="6">
    <source>
        <dbReference type="PROSITE" id="PS50977"/>
    </source>
</evidence>
<evidence type="ECO:0000256" key="5">
    <source>
        <dbReference type="SAM" id="MobiDB-lite"/>
    </source>
</evidence>
<evidence type="ECO:0000256" key="2">
    <source>
        <dbReference type="ARBA" id="ARBA00023125"/>
    </source>
</evidence>
<evidence type="ECO:0000256" key="4">
    <source>
        <dbReference type="PROSITE-ProRule" id="PRU00335"/>
    </source>
</evidence>
<evidence type="ECO:0000256" key="1">
    <source>
        <dbReference type="ARBA" id="ARBA00023015"/>
    </source>
</evidence>
<organism evidence="7 8">
    <name type="scientific">Microlunatus parietis</name>
    <dbReference type="NCBI Taxonomy" id="682979"/>
    <lineage>
        <taxon>Bacteria</taxon>
        <taxon>Bacillati</taxon>
        <taxon>Actinomycetota</taxon>
        <taxon>Actinomycetes</taxon>
        <taxon>Propionibacteriales</taxon>
        <taxon>Propionibacteriaceae</taxon>
        <taxon>Microlunatus</taxon>
    </lineage>
</organism>
<gene>
    <name evidence="7" type="ORF">BKA15_004299</name>
</gene>
<name>A0A7Y9IA94_9ACTN</name>
<keyword evidence="2 4" id="KW-0238">DNA-binding</keyword>
<dbReference type="SUPFAM" id="SSF46689">
    <property type="entry name" value="Homeodomain-like"/>
    <property type="match status" value="1"/>
</dbReference>
<dbReference type="PANTHER" id="PTHR30055">
    <property type="entry name" value="HTH-TYPE TRANSCRIPTIONAL REGULATOR RUTR"/>
    <property type="match status" value="1"/>
</dbReference>
<dbReference type="Proteomes" id="UP000569914">
    <property type="component" value="Unassembled WGS sequence"/>
</dbReference>
<dbReference type="GO" id="GO:0000976">
    <property type="term" value="F:transcription cis-regulatory region binding"/>
    <property type="evidence" value="ECO:0007669"/>
    <property type="project" value="TreeGrafter"/>
</dbReference>
<dbReference type="Pfam" id="PF00440">
    <property type="entry name" value="TetR_N"/>
    <property type="match status" value="1"/>
</dbReference>
<dbReference type="InterPro" id="IPR050109">
    <property type="entry name" value="HTH-type_TetR-like_transc_reg"/>
</dbReference>
<keyword evidence="1" id="KW-0805">Transcription regulation</keyword>
<accession>A0A7Y9IA94</accession>
<dbReference type="AlphaFoldDB" id="A0A7Y9IA94"/>
<evidence type="ECO:0000256" key="3">
    <source>
        <dbReference type="ARBA" id="ARBA00023163"/>
    </source>
</evidence>
<keyword evidence="8" id="KW-1185">Reference proteome</keyword>
<protein>
    <submittedName>
        <fullName evidence="7">AcrR family transcriptional regulator</fullName>
    </submittedName>
</protein>
<sequence length="203" mass="21860">MPAQTPGRAEPPPPADSTDAESRTSARTRRAIIEAAMETWAGDRNATLADICATAGIGRSTLHRYYADRAALLAAVSEECHRQFTVAAIRAHPDDGPGLEAILRLSEELLQLGSVLSLIFSDNALVDPDTWSDAEESDRGLTGVILRGQQDGSIDPDLPPDWVSLTLWMLLAGAWQHGLLGHSRRETVQLFARSLSGAIGNRV</sequence>
<dbReference type="SUPFAM" id="SSF48498">
    <property type="entry name" value="Tetracyclin repressor-like, C-terminal domain"/>
    <property type="match status" value="1"/>
</dbReference>
<dbReference type="GO" id="GO:0003700">
    <property type="term" value="F:DNA-binding transcription factor activity"/>
    <property type="evidence" value="ECO:0007669"/>
    <property type="project" value="TreeGrafter"/>
</dbReference>
<dbReference type="EMBL" id="JACCBU010000001">
    <property type="protein sequence ID" value="NYE72970.1"/>
    <property type="molecule type" value="Genomic_DNA"/>
</dbReference>